<dbReference type="InterPro" id="IPR036736">
    <property type="entry name" value="ACP-like_sf"/>
</dbReference>
<comment type="caution">
    <text evidence="4">The sequence shown here is derived from an EMBL/GenBank/DDBJ whole genome shotgun (WGS) entry which is preliminary data.</text>
</comment>
<organism evidence="4 5">
    <name type="scientific">Streptomyces venetus</name>
    <dbReference type="NCBI Taxonomy" id="1701086"/>
    <lineage>
        <taxon>Bacteria</taxon>
        <taxon>Bacillati</taxon>
        <taxon>Actinomycetota</taxon>
        <taxon>Actinomycetes</taxon>
        <taxon>Kitasatosporales</taxon>
        <taxon>Streptomycetaceae</taxon>
        <taxon>Streptomyces</taxon>
    </lineage>
</organism>
<dbReference type="Proteomes" id="UP001501115">
    <property type="component" value="Unassembled WGS sequence"/>
</dbReference>
<reference evidence="5" key="1">
    <citation type="journal article" date="2019" name="Int. J. Syst. Evol. Microbiol.">
        <title>The Global Catalogue of Microorganisms (GCM) 10K type strain sequencing project: providing services to taxonomists for standard genome sequencing and annotation.</title>
        <authorList>
            <consortium name="The Broad Institute Genomics Platform"/>
            <consortium name="The Broad Institute Genome Sequencing Center for Infectious Disease"/>
            <person name="Wu L."/>
            <person name="Ma J."/>
        </authorList>
    </citation>
    <scope>NUCLEOTIDE SEQUENCE [LARGE SCALE GENOMIC DNA]</scope>
    <source>
        <strain evidence="5">JCM 31290</strain>
    </source>
</reference>
<dbReference type="SMART" id="SM00823">
    <property type="entry name" value="PKS_PP"/>
    <property type="match status" value="1"/>
</dbReference>
<evidence type="ECO:0000256" key="2">
    <source>
        <dbReference type="ARBA" id="ARBA00022553"/>
    </source>
</evidence>
<accession>A0ABP8GJS0</accession>
<dbReference type="PROSITE" id="PS00012">
    <property type="entry name" value="PHOSPHOPANTETHEINE"/>
    <property type="match status" value="1"/>
</dbReference>
<evidence type="ECO:0000259" key="3">
    <source>
        <dbReference type="PROSITE" id="PS50075"/>
    </source>
</evidence>
<dbReference type="EMBL" id="BAABET010000008">
    <property type="protein sequence ID" value="GAA4325600.1"/>
    <property type="molecule type" value="Genomic_DNA"/>
</dbReference>
<dbReference type="InterPro" id="IPR020806">
    <property type="entry name" value="PKS_PP-bd"/>
</dbReference>
<dbReference type="Gene3D" id="1.10.1200.10">
    <property type="entry name" value="ACP-like"/>
    <property type="match status" value="1"/>
</dbReference>
<keyword evidence="1" id="KW-0596">Phosphopantetheine</keyword>
<evidence type="ECO:0000313" key="4">
    <source>
        <dbReference type="EMBL" id="GAA4325600.1"/>
    </source>
</evidence>
<dbReference type="PROSITE" id="PS50075">
    <property type="entry name" value="CARRIER"/>
    <property type="match status" value="1"/>
</dbReference>
<dbReference type="SUPFAM" id="SSF47336">
    <property type="entry name" value="ACP-like"/>
    <property type="match status" value="1"/>
</dbReference>
<keyword evidence="2" id="KW-0597">Phosphoprotein</keyword>
<keyword evidence="5" id="KW-1185">Reference proteome</keyword>
<evidence type="ECO:0000256" key="1">
    <source>
        <dbReference type="ARBA" id="ARBA00022450"/>
    </source>
</evidence>
<name>A0ABP8GJS0_9ACTN</name>
<feature type="domain" description="Carrier" evidence="3">
    <location>
        <begin position="19"/>
        <end position="77"/>
    </location>
</feature>
<proteinExistence type="predicted"/>
<sequence length="77" mass="8335">MAPSTSKPPWLFRVKVPPARRSEGAAVLKDIWSEVQGVAVDPDDDFFELGGDSLSAVRIGAALGARGLPSPRRRELY</sequence>
<gene>
    <name evidence="4" type="ORF">GCM10023086_52780</name>
</gene>
<dbReference type="InterPro" id="IPR009081">
    <property type="entry name" value="PP-bd_ACP"/>
</dbReference>
<dbReference type="Pfam" id="PF00550">
    <property type="entry name" value="PP-binding"/>
    <property type="match status" value="1"/>
</dbReference>
<protein>
    <recommendedName>
        <fullName evidence="3">Carrier domain-containing protein</fullName>
    </recommendedName>
</protein>
<dbReference type="InterPro" id="IPR006162">
    <property type="entry name" value="Ppantetheine_attach_site"/>
</dbReference>
<evidence type="ECO:0000313" key="5">
    <source>
        <dbReference type="Proteomes" id="UP001501115"/>
    </source>
</evidence>